<comment type="caution">
    <text evidence="3">The sequence shown here is derived from an EMBL/GenBank/DDBJ whole genome shotgun (WGS) entry which is preliminary data.</text>
</comment>
<dbReference type="SMART" id="SM00248">
    <property type="entry name" value="ANK"/>
    <property type="match status" value="3"/>
</dbReference>
<dbReference type="SUPFAM" id="SSF48403">
    <property type="entry name" value="Ankyrin repeat"/>
    <property type="match status" value="1"/>
</dbReference>
<dbReference type="EMBL" id="CAKOGP040002291">
    <property type="protein sequence ID" value="CAJ1966513.1"/>
    <property type="molecule type" value="Genomic_DNA"/>
</dbReference>
<feature type="compositionally biased region" description="Basic and acidic residues" evidence="2">
    <location>
        <begin position="47"/>
        <end position="58"/>
    </location>
</feature>
<dbReference type="Proteomes" id="UP001295423">
    <property type="component" value="Unassembled WGS sequence"/>
</dbReference>
<sequence>MVKTVDKSWLKPREGDVERRWNKFLNKRSAASETRNNTTSAPSPPEYETRQDPEDARELANQIAMIRNNESTREPEEFRQPEPRYLEPEECAMPHHQQEEEEEVEEYFEEEGDEEEYDDMTEFDDPVRDVLQSYLEPEEDDASETTTMFPLFQNRNWKALASYIELHPRCALTHLSCGVKGLSIATKGNLLLHEACRIDPPADVIAALLRANPKAVSKKGEKGYLPLHYACACASAKAVELLIKAYPDAAKIRNESDLMLPLHIACKWGFSKGVMNVLLASYPEGSKVRDIYAMVPLDYANKLQNEETRREAVTGIQRTLKSRNVSARTSLIEQSGKTFNEVREDLNTAQLKLERMTAEFDHRERSFALMFGREQEKVRLLEEEKDRLSSDSKEAIMMRETQARKLELLKKEHSMMKAVQKTNLEKKNLLEKKVAVLESAHGVKRDIIGRLEHEITVKSRQQMEQALNQQKVEYEHAVEEERIRNARLEMEMQDASRNHEAYTKALLQEHDQEIMKFEEITRKFEVLERELRDQIEYETVLRESVETELCDKEATFQAELKQEKERVQYLEQHVERMNELLESEHDRFNQLEGLLKETIEGQDEEHMKIESSMEEKKIHYELVLQKERAKVLGLEHDLNETQSQLETELLRLQDYEARETAMLRTFEAEQQKLKELEAEKDLVKRFLASEQAKVSDLETAKNELHAEMRFLINKKQKDLEAEQIKIKTVEEKQENMRGVVETLNKKISQLREAKEVSPAEKDEAESKDNSNTEERDLLEQQLNEQTEKVAGLEQERLTLISKLENETKKVRTLEEAAKMMIKGRSTDRDQSLECPCPSEEEKVWAMQEIEKDLAHERARVWDLHSEIAKLKEERDALEKKVKPVSKLLEEKEEALLSEKSKYEALEQEHSKTLELLQSEREIVMAMREEYETNKTILEQSRANRQGIKDPENEGIEAPLHEIEAAVAGYEKALDLKSIAEDLRRANERIKELESSIEEKSTKLSNEQKKAAEFEKSAVDQKGIAQTEQMKIKDLQKGVRSQEILLEFERDRVRDLETEVSRITSLLMSEKRKVADLKDENKQMNSTLYNTQKKADILEEAHFKHKETREQEKNKIKSLEKARDQLQELLQWERSNGHNGDKLNNLLEKLVNLEKDLSNAMDDLEQKEVKVQGLTEQLQYFDFMKAEVVRLSAESKRRDMMLMTVIQAISGDASSMQKAPVQNAKLHVDGIARLLGLDLAGFDSTTGKVNSTQKATNGQ</sequence>
<accession>A0AAD2GBM6</accession>
<feature type="coiled-coil region" evidence="1">
    <location>
        <begin position="860"/>
        <end position="933"/>
    </location>
</feature>
<protein>
    <submittedName>
        <fullName evidence="3">Uncharacterized protein</fullName>
    </submittedName>
</protein>
<keyword evidence="1" id="KW-0175">Coiled coil</keyword>
<dbReference type="PANTHER" id="PTHR24121:SF23">
    <property type="entry name" value="NO MECHANORECEPTOR POTENTIAL C, ISOFORM H"/>
    <property type="match status" value="1"/>
</dbReference>
<dbReference type="InterPro" id="IPR002110">
    <property type="entry name" value="Ankyrin_rpt"/>
</dbReference>
<evidence type="ECO:0000256" key="1">
    <source>
        <dbReference type="SAM" id="Coils"/>
    </source>
</evidence>
<feature type="region of interest" description="Disordered" evidence="2">
    <location>
        <begin position="750"/>
        <end position="774"/>
    </location>
</feature>
<dbReference type="PANTHER" id="PTHR24121">
    <property type="entry name" value="NO MECHANORECEPTOR POTENTIAL C, ISOFORM D-RELATED"/>
    <property type="match status" value="1"/>
</dbReference>
<feature type="coiled-coil region" evidence="1">
    <location>
        <begin position="975"/>
        <end position="1176"/>
    </location>
</feature>
<evidence type="ECO:0000256" key="2">
    <source>
        <dbReference type="SAM" id="MobiDB-lite"/>
    </source>
</evidence>
<feature type="coiled-coil region" evidence="1">
    <location>
        <begin position="460"/>
        <end position="505"/>
    </location>
</feature>
<evidence type="ECO:0000313" key="4">
    <source>
        <dbReference type="Proteomes" id="UP001295423"/>
    </source>
</evidence>
<dbReference type="Gene3D" id="1.25.40.20">
    <property type="entry name" value="Ankyrin repeat-containing domain"/>
    <property type="match status" value="1"/>
</dbReference>
<proteinExistence type="predicted"/>
<feature type="compositionally biased region" description="Basic and acidic residues" evidence="2">
    <location>
        <begin position="70"/>
        <end position="81"/>
    </location>
</feature>
<feature type="coiled-coil region" evidence="1">
    <location>
        <begin position="339"/>
        <end position="391"/>
    </location>
</feature>
<dbReference type="InterPro" id="IPR036770">
    <property type="entry name" value="Ankyrin_rpt-contain_sf"/>
</dbReference>
<name>A0AAD2GBM6_9STRA</name>
<organism evidence="3 4">
    <name type="scientific">Cylindrotheca closterium</name>
    <dbReference type="NCBI Taxonomy" id="2856"/>
    <lineage>
        <taxon>Eukaryota</taxon>
        <taxon>Sar</taxon>
        <taxon>Stramenopiles</taxon>
        <taxon>Ochrophyta</taxon>
        <taxon>Bacillariophyta</taxon>
        <taxon>Bacillariophyceae</taxon>
        <taxon>Bacillariophycidae</taxon>
        <taxon>Bacillariales</taxon>
        <taxon>Bacillariaceae</taxon>
        <taxon>Cylindrotheca</taxon>
    </lineage>
</organism>
<feature type="compositionally biased region" description="Polar residues" evidence="2">
    <location>
        <begin position="29"/>
        <end position="41"/>
    </location>
</feature>
<reference evidence="3" key="1">
    <citation type="submission" date="2023-08" db="EMBL/GenBank/DDBJ databases">
        <authorList>
            <person name="Audoor S."/>
            <person name="Bilcke G."/>
        </authorList>
    </citation>
    <scope>NUCLEOTIDE SEQUENCE</scope>
</reference>
<feature type="region of interest" description="Disordered" evidence="2">
    <location>
        <begin position="20"/>
        <end position="81"/>
    </location>
</feature>
<keyword evidence="4" id="KW-1185">Reference proteome</keyword>
<dbReference type="Pfam" id="PF12796">
    <property type="entry name" value="Ank_2"/>
    <property type="match status" value="1"/>
</dbReference>
<dbReference type="AlphaFoldDB" id="A0AAD2GBM6"/>
<gene>
    <name evidence="3" type="ORF">CYCCA115_LOCUS22098</name>
</gene>
<evidence type="ECO:0000313" key="3">
    <source>
        <dbReference type="EMBL" id="CAJ1966513.1"/>
    </source>
</evidence>